<feature type="domain" description="Methyltransferase" evidence="6">
    <location>
        <begin position="65"/>
        <end position="202"/>
    </location>
</feature>
<evidence type="ECO:0000259" key="6">
    <source>
        <dbReference type="Pfam" id="PF13847"/>
    </source>
</evidence>
<dbReference type="CDD" id="cd02440">
    <property type="entry name" value="AdoMet_MTases"/>
    <property type="match status" value="1"/>
</dbReference>
<comment type="subcellular location">
    <subcellularLocation>
        <location evidence="5">Cytoplasm</location>
    </subcellularLocation>
</comment>
<dbReference type="SUPFAM" id="SSF53335">
    <property type="entry name" value="S-adenosyl-L-methionine-dependent methyltransferases"/>
    <property type="match status" value="1"/>
</dbReference>
<keyword evidence="8" id="KW-1185">Reference proteome</keyword>
<accession>A0ABR3JIH5</accession>
<dbReference type="Gene3D" id="3.40.50.150">
    <property type="entry name" value="Vaccinia Virus protein VP39"/>
    <property type="match status" value="1"/>
</dbReference>
<dbReference type="Pfam" id="PF13847">
    <property type="entry name" value="Methyltransf_31"/>
    <property type="match status" value="1"/>
</dbReference>
<evidence type="ECO:0000256" key="4">
    <source>
        <dbReference type="ARBA" id="ARBA00022691"/>
    </source>
</evidence>
<dbReference type="InterPro" id="IPR029063">
    <property type="entry name" value="SAM-dependent_MTases_sf"/>
</dbReference>
<dbReference type="EMBL" id="JASNQZ010000007">
    <property type="protein sequence ID" value="KAL0954940.1"/>
    <property type="molecule type" value="Genomic_DNA"/>
</dbReference>
<name>A0ABR3JIH5_9AGAR</name>
<dbReference type="InterPro" id="IPR025714">
    <property type="entry name" value="Methyltranfer_dom"/>
</dbReference>
<keyword evidence="4 5" id="KW-0949">S-adenosyl-L-methionine</keyword>
<keyword evidence="2 5" id="KW-0489">Methyltransferase</keyword>
<evidence type="ECO:0000256" key="2">
    <source>
        <dbReference type="ARBA" id="ARBA00022603"/>
    </source>
</evidence>
<comment type="similarity">
    <text evidence="5">Belongs to the class I-like SAM-binding methyltransferase superfamily. EFM4 family.</text>
</comment>
<proteinExistence type="inferred from homology"/>
<protein>
    <recommendedName>
        <fullName evidence="5">Protein-lysine N-methyltransferase EFM4</fullName>
        <ecNumber evidence="5">2.1.1.-</ecNumber>
    </recommendedName>
    <alternativeName>
        <fullName evidence="5">Elongation factor methyltransferase 4</fullName>
    </alternativeName>
</protein>
<keyword evidence="1 5" id="KW-0963">Cytoplasm</keyword>
<dbReference type="Proteomes" id="UP001556367">
    <property type="component" value="Unassembled WGS sequence"/>
</dbReference>
<evidence type="ECO:0000256" key="1">
    <source>
        <dbReference type="ARBA" id="ARBA00022490"/>
    </source>
</evidence>
<keyword evidence="5" id="KW-0813">Transport</keyword>
<comment type="caution">
    <text evidence="7">The sequence shown here is derived from an EMBL/GenBank/DDBJ whole genome shotgun (WGS) entry which is preliminary data.</text>
</comment>
<keyword evidence="3 5" id="KW-0808">Transferase</keyword>
<dbReference type="PANTHER" id="PTHR12843:SF5">
    <property type="entry name" value="EEF1A LYSINE METHYLTRANSFERASE 2"/>
    <property type="match status" value="1"/>
</dbReference>
<dbReference type="HAMAP" id="MF_03188">
    <property type="entry name" value="Methyltr_EFM4"/>
    <property type="match status" value="1"/>
</dbReference>
<dbReference type="PANTHER" id="PTHR12843">
    <property type="entry name" value="PROTEIN-LYSINE N-METHYLTRANSFERASE METTL10"/>
    <property type="match status" value="1"/>
</dbReference>
<evidence type="ECO:0000256" key="3">
    <source>
        <dbReference type="ARBA" id="ARBA00022679"/>
    </source>
</evidence>
<sequence>MDPGDASWKPSKLGTKEHWDSVYETELENFEEIGDEGEVWFGQDSVDKMVEWATAHVPASNAPLILEIGSGNGTLLFALADAEYPQHKMCGVDYSADAVKLATNISASRSCQDILFATRDFLAEDPPRLDSMEQSGGVDEWDLLLDKGTFDAIALASADESGQSPLDGYPARVARLLKPGGFFLITSCNFTEDELKSKFTSSELGLEYQYVSAFPPELSS</sequence>
<reference evidence="8" key="1">
    <citation type="submission" date="2024-06" db="EMBL/GenBank/DDBJ databases">
        <title>Multi-omics analyses provide insights into the biosynthesis of the anticancer antibiotic pleurotin in Hohenbuehelia grisea.</title>
        <authorList>
            <person name="Weaver J.A."/>
            <person name="Alberti F."/>
        </authorList>
    </citation>
    <scope>NUCLEOTIDE SEQUENCE [LARGE SCALE GENOMIC DNA]</scope>
    <source>
        <strain evidence="8">T-177</strain>
    </source>
</reference>
<evidence type="ECO:0000313" key="8">
    <source>
        <dbReference type="Proteomes" id="UP001556367"/>
    </source>
</evidence>
<dbReference type="InterPro" id="IPR026635">
    <property type="entry name" value="Efm4/METTL10"/>
</dbReference>
<gene>
    <name evidence="5" type="primary">EFM4</name>
    <name evidence="7" type="ORF">HGRIS_003873</name>
</gene>
<evidence type="ECO:0000313" key="7">
    <source>
        <dbReference type="EMBL" id="KAL0954940.1"/>
    </source>
</evidence>
<dbReference type="EC" id="2.1.1.-" evidence="5"/>
<organism evidence="7 8">
    <name type="scientific">Hohenbuehelia grisea</name>
    <dbReference type="NCBI Taxonomy" id="104357"/>
    <lineage>
        <taxon>Eukaryota</taxon>
        <taxon>Fungi</taxon>
        <taxon>Dikarya</taxon>
        <taxon>Basidiomycota</taxon>
        <taxon>Agaricomycotina</taxon>
        <taxon>Agaricomycetes</taxon>
        <taxon>Agaricomycetidae</taxon>
        <taxon>Agaricales</taxon>
        <taxon>Pleurotineae</taxon>
        <taxon>Pleurotaceae</taxon>
        <taxon>Hohenbuehelia</taxon>
    </lineage>
</organism>
<comment type="function">
    <text evidence="5">S-adenosyl-L-methionine-dependent protein-lysine N-methyltransferase that mono- and dimethylates elongation factor 1-alpha at 'Lys-316'. May play a role in intracellular transport.</text>
</comment>
<evidence type="ECO:0000256" key="5">
    <source>
        <dbReference type="HAMAP-Rule" id="MF_03188"/>
    </source>
</evidence>